<dbReference type="InterPro" id="IPR003593">
    <property type="entry name" value="AAA+_ATPase"/>
</dbReference>
<accession>A0A6J4IJN8</accession>
<comment type="similarity">
    <text evidence="1">Belongs to the ABC transporter superfamily.</text>
</comment>
<evidence type="ECO:0000313" key="6">
    <source>
        <dbReference type="EMBL" id="CAA9253615.1"/>
    </source>
</evidence>
<dbReference type="CDD" id="cd03220">
    <property type="entry name" value="ABC_KpsT_Wzt"/>
    <property type="match status" value="1"/>
</dbReference>
<evidence type="ECO:0000256" key="1">
    <source>
        <dbReference type="ARBA" id="ARBA00005417"/>
    </source>
</evidence>
<keyword evidence="3" id="KW-0547">Nucleotide-binding</keyword>
<sequence length="402" mass="44666">MADPAIVVEGVSKRFRLYHERNRSLKATIMRGGRARYEEFWALRDVSLEIPEGITFGLVGENGSGKSTLLKCIARILRPDDGKIRTRGKMAALLELGSGFHPELSGRENVFLNGSILGLSKRELTARFDEIVGFAGLERFIDQPVKNYSSGMYVRLGFSVAINIDPDVLLVDEVLAVGDAVFQRRCNEKFADFRRAGKTVVIVSHAAEAMRTMCDQVAWLKDGQVVAQGRSEDVVDDYVDEGHEDRVAVAADEAQSRWGSGEVRLQSVRLVDRTGRQITHPSTGDAVTFRLRYRAEKAVPKPVFGLALETLDGTWLWAHHTRDAGFVPDEIYGEGTVDLHVPHLMLQTGTYDLSASVVDYTATHQYDYLRRCLRFDVEHGTPRESGGFVALGGQWSSADFDA</sequence>
<organism evidence="6">
    <name type="scientific">uncultured Acidimicrobiales bacterium</name>
    <dbReference type="NCBI Taxonomy" id="310071"/>
    <lineage>
        <taxon>Bacteria</taxon>
        <taxon>Bacillati</taxon>
        <taxon>Actinomycetota</taxon>
        <taxon>Acidimicrobiia</taxon>
        <taxon>Acidimicrobiales</taxon>
        <taxon>environmental samples</taxon>
    </lineage>
</organism>
<name>A0A6J4IJN8_9ACTN</name>
<dbReference type="PROSITE" id="PS50893">
    <property type="entry name" value="ABC_TRANSPORTER_2"/>
    <property type="match status" value="1"/>
</dbReference>
<dbReference type="Pfam" id="PF00005">
    <property type="entry name" value="ABC_tran"/>
    <property type="match status" value="1"/>
</dbReference>
<keyword evidence="6" id="KW-0378">Hydrolase</keyword>
<evidence type="ECO:0000256" key="3">
    <source>
        <dbReference type="ARBA" id="ARBA00022741"/>
    </source>
</evidence>
<evidence type="ECO:0000256" key="4">
    <source>
        <dbReference type="ARBA" id="ARBA00022840"/>
    </source>
</evidence>
<proteinExistence type="inferred from homology"/>
<dbReference type="CDD" id="cd10147">
    <property type="entry name" value="Wzt_C-like"/>
    <property type="match status" value="1"/>
</dbReference>
<dbReference type="SMART" id="SM00382">
    <property type="entry name" value="AAA"/>
    <property type="match status" value="1"/>
</dbReference>
<dbReference type="InterPro" id="IPR027417">
    <property type="entry name" value="P-loop_NTPase"/>
</dbReference>
<feature type="domain" description="ABC transporter" evidence="5">
    <location>
        <begin position="20"/>
        <end position="247"/>
    </location>
</feature>
<gene>
    <name evidence="6" type="ORF">AVDCRST_MAG10-2360</name>
</gene>
<dbReference type="InterPro" id="IPR003439">
    <property type="entry name" value="ABC_transporter-like_ATP-bd"/>
</dbReference>
<dbReference type="GO" id="GO:0016887">
    <property type="term" value="F:ATP hydrolysis activity"/>
    <property type="evidence" value="ECO:0007669"/>
    <property type="project" value="InterPro"/>
</dbReference>
<dbReference type="InterPro" id="IPR050683">
    <property type="entry name" value="Bact_Polysacc_Export_ATP-bd"/>
</dbReference>
<evidence type="ECO:0000259" key="5">
    <source>
        <dbReference type="PROSITE" id="PS50893"/>
    </source>
</evidence>
<reference evidence="6" key="1">
    <citation type="submission" date="2020-02" db="EMBL/GenBank/DDBJ databases">
        <authorList>
            <person name="Meier V. D."/>
        </authorList>
    </citation>
    <scope>NUCLEOTIDE SEQUENCE</scope>
    <source>
        <strain evidence="6">AVDCRST_MAG10</strain>
    </source>
</reference>
<keyword evidence="2" id="KW-0813">Transport</keyword>
<evidence type="ECO:0000256" key="2">
    <source>
        <dbReference type="ARBA" id="ARBA00022448"/>
    </source>
</evidence>
<dbReference type="PANTHER" id="PTHR46743">
    <property type="entry name" value="TEICHOIC ACIDS EXPORT ATP-BINDING PROTEIN TAGH"/>
    <property type="match status" value="1"/>
</dbReference>
<dbReference type="EMBL" id="CADCTB010000145">
    <property type="protein sequence ID" value="CAA9253615.1"/>
    <property type="molecule type" value="Genomic_DNA"/>
</dbReference>
<dbReference type="SUPFAM" id="SSF52540">
    <property type="entry name" value="P-loop containing nucleoside triphosphate hydrolases"/>
    <property type="match status" value="1"/>
</dbReference>
<protein>
    <submittedName>
        <fullName evidence="6">Teichoic acid export ATP-binding protein TagH</fullName>
        <ecNumber evidence="6">3.6.3.40</ecNumber>
    </submittedName>
</protein>
<keyword evidence="4 6" id="KW-0067">ATP-binding</keyword>
<dbReference type="PANTHER" id="PTHR46743:SF2">
    <property type="entry name" value="TEICHOIC ACIDS EXPORT ATP-BINDING PROTEIN TAGH"/>
    <property type="match status" value="1"/>
</dbReference>
<dbReference type="InterPro" id="IPR029439">
    <property type="entry name" value="Wzt_C"/>
</dbReference>
<dbReference type="GO" id="GO:0016020">
    <property type="term" value="C:membrane"/>
    <property type="evidence" value="ECO:0007669"/>
    <property type="project" value="InterPro"/>
</dbReference>
<dbReference type="AlphaFoldDB" id="A0A6J4IJN8"/>
<dbReference type="Gene3D" id="2.70.50.60">
    <property type="entry name" value="abc- transporter (atp binding component) like domain"/>
    <property type="match status" value="1"/>
</dbReference>
<dbReference type="GO" id="GO:0005524">
    <property type="term" value="F:ATP binding"/>
    <property type="evidence" value="ECO:0007669"/>
    <property type="project" value="UniProtKB-KW"/>
</dbReference>
<dbReference type="Pfam" id="PF14524">
    <property type="entry name" value="Wzt_C"/>
    <property type="match status" value="1"/>
</dbReference>
<dbReference type="GO" id="GO:0140359">
    <property type="term" value="F:ABC-type transporter activity"/>
    <property type="evidence" value="ECO:0007669"/>
    <property type="project" value="InterPro"/>
</dbReference>
<dbReference type="EC" id="3.6.3.40" evidence="6"/>
<dbReference type="Gene3D" id="3.40.50.300">
    <property type="entry name" value="P-loop containing nucleotide triphosphate hydrolases"/>
    <property type="match status" value="1"/>
</dbReference>
<dbReference type="InterPro" id="IPR015860">
    <property type="entry name" value="ABC_transpr_TagH-like"/>
</dbReference>